<evidence type="ECO:0000313" key="2">
    <source>
        <dbReference type="Proteomes" id="UP000887566"/>
    </source>
</evidence>
<sequence length="117" mass="13575">MSVKRKGERRTRLKGHLENHKKCRLVLARRDGARRSRVWAKGRWIIPRQAGRAGTRHDGRKPRRRGKTTRPPIHHLVEYPESTARLRQKDNQQTDSQLLARLLSGSQGESGGEVEHY</sequence>
<proteinExistence type="predicted"/>
<evidence type="ECO:0000313" key="3">
    <source>
        <dbReference type="WBParaSite" id="PSAMB.scaffold33size106536.g787.t1"/>
    </source>
</evidence>
<feature type="compositionally biased region" description="Basic residues" evidence="1">
    <location>
        <begin position="58"/>
        <end position="68"/>
    </location>
</feature>
<accession>A0A914W7R2</accession>
<dbReference type="AlphaFoldDB" id="A0A914W7R2"/>
<dbReference type="Proteomes" id="UP000887566">
    <property type="component" value="Unplaced"/>
</dbReference>
<keyword evidence="2" id="KW-1185">Reference proteome</keyword>
<organism evidence="2 3">
    <name type="scientific">Plectus sambesii</name>
    <dbReference type="NCBI Taxonomy" id="2011161"/>
    <lineage>
        <taxon>Eukaryota</taxon>
        <taxon>Metazoa</taxon>
        <taxon>Ecdysozoa</taxon>
        <taxon>Nematoda</taxon>
        <taxon>Chromadorea</taxon>
        <taxon>Plectida</taxon>
        <taxon>Plectina</taxon>
        <taxon>Plectoidea</taxon>
        <taxon>Plectidae</taxon>
        <taxon>Plectus</taxon>
    </lineage>
</organism>
<name>A0A914W7R2_9BILA</name>
<feature type="region of interest" description="Disordered" evidence="1">
    <location>
        <begin position="46"/>
        <end position="117"/>
    </location>
</feature>
<reference evidence="3" key="1">
    <citation type="submission" date="2022-11" db="UniProtKB">
        <authorList>
            <consortium name="WormBaseParasite"/>
        </authorList>
    </citation>
    <scope>IDENTIFICATION</scope>
</reference>
<dbReference type="WBParaSite" id="PSAMB.scaffold33size106536.g787.t1">
    <property type="protein sequence ID" value="PSAMB.scaffold33size106536.g787.t1"/>
    <property type="gene ID" value="PSAMB.scaffold33size106536.g787"/>
</dbReference>
<protein>
    <submittedName>
        <fullName evidence="3">Uncharacterized protein</fullName>
    </submittedName>
</protein>
<evidence type="ECO:0000256" key="1">
    <source>
        <dbReference type="SAM" id="MobiDB-lite"/>
    </source>
</evidence>